<evidence type="ECO:0000256" key="6">
    <source>
        <dbReference type="PROSITE-ProRule" id="PRU01240"/>
    </source>
</evidence>
<feature type="compositionally biased region" description="Acidic residues" evidence="8">
    <location>
        <begin position="649"/>
        <end position="662"/>
    </location>
</feature>
<dbReference type="PRINTS" id="PR00723">
    <property type="entry name" value="SUBTILISIN"/>
</dbReference>
<dbReference type="InterPro" id="IPR050131">
    <property type="entry name" value="Peptidase_S8_subtilisin-like"/>
</dbReference>
<proteinExistence type="inferred from homology"/>
<sequence length="674" mass="72550">MSNMSFNNGAKAKNIGMMWLSLAVLAMFVLPILGATATVPEIDEEVGGEWWETTNMDKNGDKIHDAIPIAIKSTQYDWVDDEGRISVIVDFDHLPTEADERLLENRVDFRVQFRYHIIDSIAGSVEVSQIGNLANLPGVVLVEIDGILSIQMADVNEIHGITNVWDETGYTGAGSVVAIIDTGIDGSHEGLNDLDDNNETNDPKVIGFYDVINRPDDTNGTDIEAYDDQGHGTHCAGITAGTGAPTFEYIGVAPQAQLVGVKVLSESGSGSFAQVMQGMQWTIDNRHKFNIRAASMSLGGPGASEWTASEQESTNRMANEMVRNGIALFIAAGNSAFSAQIGTPGSAEDVITVGALDKDTGIAIYSSQGPTEEGRVKPNIAFVGSNVMAPDYNTGTGYTSKSGTSMATPGAAGLAALMYQANPDLSPFDVRNIMQETAEYRLCWYMGKNEPCPEDLIPKNRQNNVYGHGHTNGEPSVAEAANQVYGLTLAINISSTTTASGDNKVHIGPGETISFEIIGESVGKVQWRTWDMRDYWSDHPDFESGETQFTISHEMLHDRLKFLPGNDVTGNQTIMVRGIAGDNASTNAVVHMHVMGDTPIEVSQQTGGIDGTIFLLSTLVIILAIGLILMMLMLQGTITIPEWAPFSNDDSDDFEVDEDEVESTTAATKKRSAS</sequence>
<dbReference type="InterPro" id="IPR036852">
    <property type="entry name" value="Peptidase_S8/S53_dom_sf"/>
</dbReference>
<dbReference type="GO" id="GO:0006508">
    <property type="term" value="P:proteolysis"/>
    <property type="evidence" value="ECO:0007669"/>
    <property type="project" value="UniProtKB-KW"/>
</dbReference>
<dbReference type="PANTHER" id="PTHR43806:SF11">
    <property type="entry name" value="CEREVISIN-RELATED"/>
    <property type="match status" value="1"/>
</dbReference>
<dbReference type="PROSITE" id="PS00136">
    <property type="entry name" value="SUBTILASE_ASP"/>
    <property type="match status" value="1"/>
</dbReference>
<dbReference type="PANTHER" id="PTHR43806">
    <property type="entry name" value="PEPTIDASE S8"/>
    <property type="match status" value="1"/>
</dbReference>
<evidence type="ECO:0000256" key="4">
    <source>
        <dbReference type="ARBA" id="ARBA00022825"/>
    </source>
</evidence>
<evidence type="ECO:0000256" key="9">
    <source>
        <dbReference type="SAM" id="Phobius"/>
    </source>
</evidence>
<keyword evidence="4 6" id="KW-0720">Serine protease</keyword>
<keyword evidence="9" id="KW-1133">Transmembrane helix</keyword>
<evidence type="ECO:0000313" key="11">
    <source>
        <dbReference type="EMBL" id="AIE96464.1"/>
    </source>
</evidence>
<feature type="transmembrane region" description="Helical" evidence="9">
    <location>
        <begin position="613"/>
        <end position="634"/>
    </location>
</feature>
<comment type="similarity">
    <text evidence="1 6 7">Belongs to the peptidase S8 family.</text>
</comment>
<evidence type="ECO:0000256" key="7">
    <source>
        <dbReference type="RuleBase" id="RU003355"/>
    </source>
</evidence>
<keyword evidence="3 6" id="KW-0378">Hydrolase</keyword>
<evidence type="ECO:0000256" key="3">
    <source>
        <dbReference type="ARBA" id="ARBA00022801"/>
    </source>
</evidence>
<dbReference type="InterPro" id="IPR023828">
    <property type="entry name" value="Peptidase_S8_Ser-AS"/>
</dbReference>
<dbReference type="PROSITE" id="PS51892">
    <property type="entry name" value="SUBTILASE"/>
    <property type="match status" value="1"/>
</dbReference>
<feature type="active site" description="Charge relay system" evidence="5 6">
    <location>
        <position position="231"/>
    </location>
</feature>
<dbReference type="Gene3D" id="3.40.50.200">
    <property type="entry name" value="Peptidase S8/S53 domain"/>
    <property type="match status" value="1"/>
</dbReference>
<evidence type="ECO:0000256" key="2">
    <source>
        <dbReference type="ARBA" id="ARBA00022670"/>
    </source>
</evidence>
<evidence type="ECO:0000256" key="8">
    <source>
        <dbReference type="SAM" id="MobiDB-lite"/>
    </source>
</evidence>
<feature type="active site" description="Charge relay system" evidence="5 6">
    <location>
        <position position="181"/>
    </location>
</feature>
<dbReference type="InterPro" id="IPR000209">
    <property type="entry name" value="Peptidase_S8/S53_dom"/>
</dbReference>
<reference evidence="11" key="1">
    <citation type="journal article" date="2014" name="Genome Biol. Evol.">
        <title>Pangenome evidence for extensive interdomain horizontal transfer affecting lineage core and shell genes in uncultured planktonic thaumarchaeota and euryarchaeota.</title>
        <authorList>
            <person name="Deschamps P."/>
            <person name="Zivanovic Y."/>
            <person name="Moreira D."/>
            <person name="Rodriguez-Valera F."/>
            <person name="Lopez-Garcia P."/>
        </authorList>
    </citation>
    <scope>NUCLEOTIDE SEQUENCE</scope>
</reference>
<evidence type="ECO:0000256" key="5">
    <source>
        <dbReference type="PIRSR" id="PIRSR615500-1"/>
    </source>
</evidence>
<feature type="region of interest" description="Disordered" evidence="8">
    <location>
        <begin position="649"/>
        <end position="674"/>
    </location>
</feature>
<dbReference type="EMBL" id="KF900480">
    <property type="protein sequence ID" value="AIE96464.1"/>
    <property type="molecule type" value="Genomic_DNA"/>
</dbReference>
<feature type="domain" description="Peptidase S8/S53" evidence="10">
    <location>
        <begin position="172"/>
        <end position="469"/>
    </location>
</feature>
<evidence type="ECO:0000259" key="10">
    <source>
        <dbReference type="Pfam" id="PF00082"/>
    </source>
</evidence>
<organism evidence="11">
    <name type="scientific">uncultured marine group II/III euryarchaeote AD1000_80_C01</name>
    <dbReference type="NCBI Taxonomy" id="1457813"/>
    <lineage>
        <taxon>Archaea</taxon>
        <taxon>Methanobacteriati</taxon>
        <taxon>Methanobacteriota</taxon>
        <taxon>environmental samples</taxon>
    </lineage>
</organism>
<evidence type="ECO:0000256" key="1">
    <source>
        <dbReference type="ARBA" id="ARBA00011073"/>
    </source>
</evidence>
<keyword evidence="2 6" id="KW-0645">Protease</keyword>
<protein>
    <submittedName>
        <fullName evidence="11">Subtilisin-like serine protease</fullName>
    </submittedName>
</protein>
<dbReference type="SUPFAM" id="SSF52743">
    <property type="entry name" value="Subtilisin-like"/>
    <property type="match status" value="1"/>
</dbReference>
<dbReference type="AlphaFoldDB" id="A0A075FZ83"/>
<accession>A0A075FZ83</accession>
<keyword evidence="9" id="KW-0812">Transmembrane</keyword>
<dbReference type="InterPro" id="IPR023827">
    <property type="entry name" value="Peptidase_S8_Asp-AS"/>
</dbReference>
<feature type="active site" description="Charge relay system" evidence="5 6">
    <location>
        <position position="405"/>
    </location>
</feature>
<dbReference type="InterPro" id="IPR015500">
    <property type="entry name" value="Peptidase_S8_subtilisin-rel"/>
</dbReference>
<dbReference type="Pfam" id="PF00082">
    <property type="entry name" value="Peptidase_S8"/>
    <property type="match status" value="1"/>
</dbReference>
<keyword evidence="9" id="KW-0472">Membrane</keyword>
<name>A0A075FZ83_9EURY</name>
<dbReference type="PROSITE" id="PS00138">
    <property type="entry name" value="SUBTILASE_SER"/>
    <property type="match status" value="1"/>
</dbReference>
<dbReference type="GO" id="GO:0004252">
    <property type="term" value="F:serine-type endopeptidase activity"/>
    <property type="evidence" value="ECO:0007669"/>
    <property type="project" value="UniProtKB-UniRule"/>
</dbReference>